<protein>
    <submittedName>
        <fullName evidence="1">Uncharacterized protein</fullName>
    </submittedName>
</protein>
<dbReference type="AlphaFoldDB" id="A0A0E2ZSR9"/>
<sequence length="104" mass="10980">MNTCTIFNGAFPIWGNAMASIAGADCPCRTAVGSSRERIGSLQRLTSNALEQSRTAMAAAKNLDWTGNAATLCARTLDRDTRLAASIDDRVRQTGQLAWSGGSS</sequence>
<comment type="caution">
    <text evidence="1">The sequence shown here is derived from an EMBL/GenBank/DDBJ whole genome shotgun (WGS) entry which is preliminary data.</text>
</comment>
<proteinExistence type="predicted"/>
<gene>
    <name evidence="1" type="ORF">HMPREF3196_00640</name>
</gene>
<organism evidence="1 2">
    <name type="scientific">Bifidobacterium bifidum</name>
    <dbReference type="NCBI Taxonomy" id="1681"/>
    <lineage>
        <taxon>Bacteria</taxon>
        <taxon>Bacillati</taxon>
        <taxon>Actinomycetota</taxon>
        <taxon>Actinomycetes</taxon>
        <taxon>Bifidobacteriales</taxon>
        <taxon>Bifidobacteriaceae</taxon>
        <taxon>Bifidobacterium</taxon>
    </lineage>
</organism>
<dbReference type="EMBL" id="LRPO01000020">
    <property type="protein sequence ID" value="KWZ82057.1"/>
    <property type="molecule type" value="Genomic_DNA"/>
</dbReference>
<accession>A0A0E2ZSR9</accession>
<dbReference type="GeneID" id="93092285"/>
<dbReference type="Proteomes" id="UP000070092">
    <property type="component" value="Unassembled WGS sequence"/>
</dbReference>
<dbReference type="PATRIC" id="fig|1681.23.peg.1194"/>
<dbReference type="RefSeq" id="WP_003821652.1">
    <property type="nucleotide sequence ID" value="NZ_BCXK01000021.1"/>
</dbReference>
<evidence type="ECO:0000313" key="2">
    <source>
        <dbReference type="Proteomes" id="UP000070092"/>
    </source>
</evidence>
<evidence type="ECO:0000313" key="1">
    <source>
        <dbReference type="EMBL" id="KWZ82057.1"/>
    </source>
</evidence>
<reference evidence="1 2" key="1">
    <citation type="submission" date="2016-01" db="EMBL/GenBank/DDBJ databases">
        <authorList>
            <person name="Oliw E.H."/>
        </authorList>
    </citation>
    <scope>NUCLEOTIDE SEQUENCE [LARGE SCALE GENOMIC DNA]</scope>
    <source>
        <strain evidence="1 2">MJR8628B</strain>
    </source>
</reference>
<name>A0A0E2ZSR9_BIFBI</name>